<evidence type="ECO:0000256" key="2">
    <source>
        <dbReference type="ARBA" id="ARBA00023315"/>
    </source>
</evidence>
<feature type="domain" description="N-acetyltransferase" evidence="3">
    <location>
        <begin position="5"/>
        <end position="142"/>
    </location>
</feature>
<dbReference type="AlphaFoldDB" id="A0A916UC46"/>
<evidence type="ECO:0000256" key="1">
    <source>
        <dbReference type="ARBA" id="ARBA00022679"/>
    </source>
</evidence>
<dbReference type="InterPro" id="IPR000182">
    <property type="entry name" value="GNAT_dom"/>
</dbReference>
<dbReference type="PANTHER" id="PTHR43626">
    <property type="entry name" value="ACYL-COA N-ACYLTRANSFERASE"/>
    <property type="match status" value="1"/>
</dbReference>
<protein>
    <submittedName>
        <fullName evidence="4">N-acetyltransferase</fullName>
    </submittedName>
</protein>
<dbReference type="GO" id="GO:0005737">
    <property type="term" value="C:cytoplasm"/>
    <property type="evidence" value="ECO:0007669"/>
    <property type="project" value="TreeGrafter"/>
</dbReference>
<evidence type="ECO:0000313" key="5">
    <source>
        <dbReference type="Proteomes" id="UP000637423"/>
    </source>
</evidence>
<dbReference type="Proteomes" id="UP000637423">
    <property type="component" value="Unassembled WGS sequence"/>
</dbReference>
<keyword evidence="5" id="KW-1185">Reference proteome</keyword>
<keyword evidence="1" id="KW-0808">Transferase</keyword>
<comment type="caution">
    <text evidence="4">The sequence shown here is derived from an EMBL/GenBank/DDBJ whole genome shotgun (WGS) entry which is preliminary data.</text>
</comment>
<dbReference type="InterPro" id="IPR045039">
    <property type="entry name" value="NSI-like"/>
</dbReference>
<organism evidence="4 5">
    <name type="scientific">Undibacterium terreum</name>
    <dbReference type="NCBI Taxonomy" id="1224302"/>
    <lineage>
        <taxon>Bacteria</taxon>
        <taxon>Pseudomonadati</taxon>
        <taxon>Pseudomonadota</taxon>
        <taxon>Betaproteobacteria</taxon>
        <taxon>Burkholderiales</taxon>
        <taxon>Oxalobacteraceae</taxon>
        <taxon>Undibacterium</taxon>
    </lineage>
</organism>
<dbReference type="GO" id="GO:0008080">
    <property type="term" value="F:N-acetyltransferase activity"/>
    <property type="evidence" value="ECO:0007669"/>
    <property type="project" value="InterPro"/>
</dbReference>
<name>A0A916UC46_9BURK</name>
<dbReference type="PANTHER" id="PTHR43626:SF4">
    <property type="entry name" value="GCN5-RELATED N-ACETYLTRANSFERASE 2, CHLOROPLASTIC"/>
    <property type="match status" value="1"/>
</dbReference>
<dbReference type="EMBL" id="BMED01000001">
    <property type="protein sequence ID" value="GGC67585.1"/>
    <property type="molecule type" value="Genomic_DNA"/>
</dbReference>
<sequence>MPEFTWVMDDAEVDWDELSELYRIAPLGIKPAQNLKLVFSNSRYKCFIYEQGRLAGAGRALADGLDCSYICDVVVHPDFQGRQLGKALVEKLVALSQGHKKIILYANPGKEGFYSKLGFRPMNTAMAIFANQQQAIESGILS</sequence>
<dbReference type="CDD" id="cd04301">
    <property type="entry name" value="NAT_SF"/>
    <property type="match status" value="1"/>
</dbReference>
<dbReference type="Pfam" id="PF00583">
    <property type="entry name" value="Acetyltransf_1"/>
    <property type="match status" value="1"/>
</dbReference>
<reference evidence="4" key="2">
    <citation type="submission" date="2020-09" db="EMBL/GenBank/DDBJ databases">
        <authorList>
            <person name="Sun Q."/>
            <person name="Zhou Y."/>
        </authorList>
    </citation>
    <scope>NUCLEOTIDE SEQUENCE</scope>
    <source>
        <strain evidence="4">CGMCC 1.10998</strain>
    </source>
</reference>
<gene>
    <name evidence="4" type="ORF">GCM10011396_13240</name>
</gene>
<keyword evidence="2" id="KW-0012">Acyltransferase</keyword>
<dbReference type="PROSITE" id="PS51186">
    <property type="entry name" value="GNAT"/>
    <property type="match status" value="1"/>
</dbReference>
<reference evidence="4" key="1">
    <citation type="journal article" date="2014" name="Int. J. Syst. Evol. Microbiol.">
        <title>Complete genome sequence of Corynebacterium casei LMG S-19264T (=DSM 44701T), isolated from a smear-ripened cheese.</title>
        <authorList>
            <consortium name="US DOE Joint Genome Institute (JGI-PGF)"/>
            <person name="Walter F."/>
            <person name="Albersmeier A."/>
            <person name="Kalinowski J."/>
            <person name="Ruckert C."/>
        </authorList>
    </citation>
    <scope>NUCLEOTIDE SEQUENCE</scope>
    <source>
        <strain evidence="4">CGMCC 1.10998</strain>
    </source>
</reference>
<dbReference type="InterPro" id="IPR016181">
    <property type="entry name" value="Acyl_CoA_acyltransferase"/>
</dbReference>
<evidence type="ECO:0000259" key="3">
    <source>
        <dbReference type="PROSITE" id="PS51186"/>
    </source>
</evidence>
<accession>A0A916UC46</accession>
<evidence type="ECO:0000313" key="4">
    <source>
        <dbReference type="EMBL" id="GGC67585.1"/>
    </source>
</evidence>
<dbReference type="RefSeq" id="WP_188565134.1">
    <property type="nucleotide sequence ID" value="NZ_BMED01000001.1"/>
</dbReference>
<dbReference type="SUPFAM" id="SSF55729">
    <property type="entry name" value="Acyl-CoA N-acyltransferases (Nat)"/>
    <property type="match status" value="1"/>
</dbReference>
<proteinExistence type="predicted"/>
<dbReference type="Gene3D" id="3.40.630.30">
    <property type="match status" value="1"/>
</dbReference>